<evidence type="ECO:0000256" key="1">
    <source>
        <dbReference type="ARBA" id="ARBA00022837"/>
    </source>
</evidence>
<dbReference type="AlphaFoldDB" id="A0A814KWA5"/>
<dbReference type="SMART" id="SM00054">
    <property type="entry name" value="EFh"/>
    <property type="match status" value="2"/>
</dbReference>
<dbReference type="Pfam" id="PF13499">
    <property type="entry name" value="EF-hand_7"/>
    <property type="match status" value="1"/>
</dbReference>
<feature type="region of interest" description="Disordered" evidence="2">
    <location>
        <begin position="42"/>
        <end position="82"/>
    </location>
</feature>
<evidence type="ECO:0000256" key="2">
    <source>
        <dbReference type="SAM" id="MobiDB-lite"/>
    </source>
</evidence>
<dbReference type="SUPFAM" id="SSF47473">
    <property type="entry name" value="EF-hand"/>
    <property type="match status" value="1"/>
</dbReference>
<protein>
    <recommendedName>
        <fullName evidence="3">EF-hand domain-containing protein</fullName>
    </recommendedName>
</protein>
<dbReference type="GO" id="GO:0005509">
    <property type="term" value="F:calcium ion binding"/>
    <property type="evidence" value="ECO:0007669"/>
    <property type="project" value="InterPro"/>
</dbReference>
<keyword evidence="1" id="KW-0106">Calcium</keyword>
<evidence type="ECO:0000313" key="4">
    <source>
        <dbReference type="EMBL" id="CAF1056936.1"/>
    </source>
</evidence>
<keyword evidence="5" id="KW-1185">Reference proteome</keyword>
<dbReference type="InterPro" id="IPR002048">
    <property type="entry name" value="EF_hand_dom"/>
</dbReference>
<comment type="caution">
    <text evidence="4">The sequence shown here is derived from an EMBL/GenBank/DDBJ whole genome shotgun (WGS) entry which is preliminary data.</text>
</comment>
<dbReference type="PROSITE" id="PS50222">
    <property type="entry name" value="EF_HAND_2"/>
    <property type="match status" value="2"/>
</dbReference>
<proteinExistence type="predicted"/>
<accession>A0A814KWA5</accession>
<dbReference type="EMBL" id="CAJNOL010000421">
    <property type="protein sequence ID" value="CAF1056936.1"/>
    <property type="molecule type" value="Genomic_DNA"/>
</dbReference>
<evidence type="ECO:0000259" key="3">
    <source>
        <dbReference type="PROSITE" id="PS50222"/>
    </source>
</evidence>
<dbReference type="InterPro" id="IPR011992">
    <property type="entry name" value="EF-hand-dom_pair"/>
</dbReference>
<gene>
    <name evidence="4" type="ORF">JXQ802_LOCUS16957</name>
</gene>
<dbReference type="Gene3D" id="1.10.238.10">
    <property type="entry name" value="EF-hand"/>
    <property type="match status" value="1"/>
</dbReference>
<feature type="compositionally biased region" description="Polar residues" evidence="2">
    <location>
        <begin position="47"/>
        <end position="69"/>
    </location>
</feature>
<reference evidence="4" key="1">
    <citation type="submission" date="2021-02" db="EMBL/GenBank/DDBJ databases">
        <authorList>
            <person name="Nowell W R."/>
        </authorList>
    </citation>
    <scope>NUCLEOTIDE SEQUENCE</scope>
</reference>
<dbReference type="InterPro" id="IPR018247">
    <property type="entry name" value="EF_Hand_1_Ca_BS"/>
</dbReference>
<name>A0A814KWA5_9BILA</name>
<feature type="domain" description="EF-hand" evidence="3">
    <location>
        <begin position="202"/>
        <end position="231"/>
    </location>
</feature>
<feature type="domain" description="EF-hand" evidence="3">
    <location>
        <begin position="159"/>
        <end position="194"/>
    </location>
</feature>
<dbReference type="Proteomes" id="UP000663870">
    <property type="component" value="Unassembled WGS sequence"/>
</dbReference>
<dbReference type="PROSITE" id="PS00018">
    <property type="entry name" value="EF_HAND_1"/>
    <property type="match status" value="2"/>
</dbReference>
<organism evidence="4 5">
    <name type="scientific">Rotaria sordida</name>
    <dbReference type="NCBI Taxonomy" id="392033"/>
    <lineage>
        <taxon>Eukaryota</taxon>
        <taxon>Metazoa</taxon>
        <taxon>Spiralia</taxon>
        <taxon>Gnathifera</taxon>
        <taxon>Rotifera</taxon>
        <taxon>Eurotatoria</taxon>
        <taxon>Bdelloidea</taxon>
        <taxon>Philodinida</taxon>
        <taxon>Philodinidae</taxon>
        <taxon>Rotaria</taxon>
    </lineage>
</organism>
<sequence length="243" mass="24767">MNLMNFGREQTENGTLDDMLRQVGINDVGTFVNQFRSKVNEDAGTEKNVNTASGSQQPDLMSMGSSLLNQFGGGSSKGKSKGSGDLLSGAMGAYKMFSGNKDSSGGEGQGASAGGGGNSADMINSAMNAYKMFSGGKGTGGSGTSGGGSLFDTIGSTFENAQQLQGLLKSLDKNGDGKITIEDIQLLLQGLGLGSVSPYVSKALFKAVDKNGNGVLDLTDVMALAAIVNKLNSRFGSGAKQQA</sequence>
<evidence type="ECO:0000313" key="5">
    <source>
        <dbReference type="Proteomes" id="UP000663870"/>
    </source>
</evidence>